<evidence type="ECO:0000256" key="1">
    <source>
        <dbReference type="ARBA" id="ARBA00004651"/>
    </source>
</evidence>
<keyword evidence="3 6" id="KW-0812">Transmembrane</keyword>
<keyword evidence="2" id="KW-1003">Cell membrane</keyword>
<sequence length="406" mass="46622">MNIDIKRLVDNFCSLAVLKIFNLLLPLVTLPYLLKTLELNNYGVIVLALSLIMYFQTITEYGFNLSATREIAKNRSSAARLEFIYSKVVWCKLLLLIISLLVLVVVVFFTPKLFESKTTFLLTGLILIGHSMFPEWFFRGMEQMRYITLLDLCIKLLFTIGVFVFINNEGDGWLYPLLLGSAYITVSILSHLLIYYKFNVSLKLVKFMVIYRTLKNTFPLFINQFFPNLYNNTTTFLVGMMLGNHAVGLFGAIKQVASLLNVFNSVITAVIFPYLNRNKDKFNLYCKYYLLLLFTVSLLFIFVGQYVFLLLEINDEIVNKVFLILIIGIFNIGIYSVFATNYLIIHKKDKLVMKITVITSLIGFSLSYPFIHLFGLTGAALTVCTSQFLLGTISFVFYKKNNERNI</sequence>
<dbReference type="EMBL" id="CP000083">
    <property type="protein sequence ID" value="AAZ25838.1"/>
    <property type="molecule type" value="Genomic_DNA"/>
</dbReference>
<dbReference type="HOGENOM" id="CLU_022017_0_2_6"/>
<protein>
    <submittedName>
        <fullName evidence="7">Polysaccharide biosynthesis protein</fullName>
    </submittedName>
</protein>
<dbReference type="PANTHER" id="PTHR30250">
    <property type="entry name" value="PST FAMILY PREDICTED COLANIC ACID TRANSPORTER"/>
    <property type="match status" value="1"/>
</dbReference>
<evidence type="ECO:0000313" key="8">
    <source>
        <dbReference type="Proteomes" id="UP000000547"/>
    </source>
</evidence>
<evidence type="ECO:0000256" key="5">
    <source>
        <dbReference type="ARBA" id="ARBA00023136"/>
    </source>
</evidence>
<feature type="transmembrane region" description="Helical" evidence="6">
    <location>
        <begin position="12"/>
        <end position="34"/>
    </location>
</feature>
<reference evidence="7" key="1">
    <citation type="journal article" date="2005" name="Proc. Natl. Acad. Sci. U.S.A.">
        <title>The psychrophilic lifestyle as revealed by the genome sequence of Colwellia psychrerythraea 34H through genomic and proteomic analyses.</title>
        <authorList>
            <person name="Methe B.A."/>
            <person name="Nelson K.E."/>
            <person name="Deming J.W."/>
            <person name="Momen B."/>
            <person name="Melamud E."/>
            <person name="Zhang X."/>
            <person name="Moult J."/>
            <person name="Madupu R."/>
            <person name="Nelson W.C."/>
            <person name="Dodson R.J."/>
            <person name="Brinkac L.M."/>
            <person name="Daugherty S.C."/>
            <person name="Durkin A.S."/>
            <person name="DeBoy R.T."/>
            <person name="Kolonay J.F."/>
            <person name="Sullivan S.A."/>
            <person name="Zhou L."/>
            <person name="Davidsen T.M."/>
            <person name="Wu M."/>
            <person name="Huston A.L."/>
            <person name="Lewis M."/>
            <person name="Weaver B."/>
            <person name="Weidman J.F."/>
            <person name="Khouri H."/>
            <person name="Utterback T.R."/>
            <person name="Feldblyum T.V."/>
            <person name="Fraser C.M."/>
        </authorList>
    </citation>
    <scope>NUCLEOTIDE SEQUENCE [LARGE SCALE GENOMIC DNA]</scope>
    <source>
        <strain evidence="7">34H</strain>
    </source>
</reference>
<feature type="transmembrane region" description="Helical" evidence="6">
    <location>
        <begin position="377"/>
        <end position="398"/>
    </location>
</feature>
<keyword evidence="5 6" id="KW-0472">Membrane</keyword>
<dbReference type="PANTHER" id="PTHR30250:SF11">
    <property type="entry name" value="O-ANTIGEN TRANSPORTER-RELATED"/>
    <property type="match status" value="1"/>
</dbReference>
<dbReference type="InterPro" id="IPR050833">
    <property type="entry name" value="Poly_Biosynth_Transport"/>
</dbReference>
<proteinExistence type="predicted"/>
<dbReference type="Pfam" id="PF01943">
    <property type="entry name" value="Polysacc_synt"/>
    <property type="match status" value="1"/>
</dbReference>
<accession>Q489D2</accession>
<feature type="transmembrane region" description="Helical" evidence="6">
    <location>
        <begin position="173"/>
        <end position="196"/>
    </location>
</feature>
<feature type="transmembrane region" description="Helical" evidence="6">
    <location>
        <begin position="288"/>
        <end position="309"/>
    </location>
</feature>
<feature type="transmembrane region" description="Helical" evidence="6">
    <location>
        <begin position="84"/>
        <end position="108"/>
    </location>
</feature>
<dbReference type="RefSeq" id="WP_011041432.1">
    <property type="nucleotide sequence ID" value="NC_003910.7"/>
</dbReference>
<dbReference type="GO" id="GO:0005886">
    <property type="term" value="C:plasma membrane"/>
    <property type="evidence" value="ECO:0007669"/>
    <property type="project" value="UniProtKB-SubCell"/>
</dbReference>
<comment type="subcellular location">
    <subcellularLocation>
        <location evidence="1">Cell membrane</location>
        <topology evidence="1">Multi-pass membrane protein</topology>
    </subcellularLocation>
</comment>
<evidence type="ECO:0000256" key="3">
    <source>
        <dbReference type="ARBA" id="ARBA00022692"/>
    </source>
</evidence>
<name>Q489D2_COLP3</name>
<organism evidence="7 8">
    <name type="scientific">Colwellia psychrerythraea (strain 34H / ATCC BAA-681)</name>
    <name type="common">Vibrio psychroerythus</name>
    <dbReference type="NCBI Taxonomy" id="167879"/>
    <lineage>
        <taxon>Bacteria</taxon>
        <taxon>Pseudomonadati</taxon>
        <taxon>Pseudomonadota</taxon>
        <taxon>Gammaproteobacteria</taxon>
        <taxon>Alteromonadales</taxon>
        <taxon>Colwelliaceae</taxon>
        <taxon>Colwellia</taxon>
    </lineage>
</organism>
<feature type="transmembrane region" description="Helical" evidence="6">
    <location>
        <begin position="40"/>
        <end position="63"/>
    </location>
</feature>
<evidence type="ECO:0000313" key="7">
    <source>
        <dbReference type="EMBL" id="AAZ25838.1"/>
    </source>
</evidence>
<dbReference type="STRING" id="167879.CPS_0582"/>
<evidence type="ECO:0000256" key="2">
    <source>
        <dbReference type="ARBA" id="ARBA00022475"/>
    </source>
</evidence>
<dbReference type="KEGG" id="cps:CPS_0582"/>
<feature type="transmembrane region" description="Helical" evidence="6">
    <location>
        <begin position="149"/>
        <end position="167"/>
    </location>
</feature>
<evidence type="ECO:0000256" key="4">
    <source>
        <dbReference type="ARBA" id="ARBA00022989"/>
    </source>
</evidence>
<dbReference type="InterPro" id="IPR002797">
    <property type="entry name" value="Polysacc_synth"/>
</dbReference>
<dbReference type="Proteomes" id="UP000000547">
    <property type="component" value="Chromosome"/>
</dbReference>
<evidence type="ECO:0000256" key="6">
    <source>
        <dbReference type="SAM" id="Phobius"/>
    </source>
</evidence>
<feature type="transmembrane region" description="Helical" evidence="6">
    <location>
        <begin position="120"/>
        <end position="137"/>
    </location>
</feature>
<feature type="transmembrane region" description="Helical" evidence="6">
    <location>
        <begin position="259"/>
        <end position="276"/>
    </location>
</feature>
<dbReference type="AlphaFoldDB" id="Q489D2"/>
<keyword evidence="4 6" id="KW-1133">Transmembrane helix</keyword>
<gene>
    <name evidence="7" type="ordered locus">CPS_0582</name>
</gene>
<feature type="transmembrane region" description="Helical" evidence="6">
    <location>
        <begin position="321"/>
        <end position="344"/>
    </location>
</feature>
<feature type="transmembrane region" description="Helical" evidence="6">
    <location>
        <begin position="351"/>
        <end position="371"/>
    </location>
</feature>